<gene>
    <name evidence="5" type="ORF">DEO72_LG3g694</name>
</gene>
<sequence length="138" mass="16060">MHGFEWRVRDCRYSDVDDSGGVEVAWLGRSTPCSRRSELILRRRRKKGSSLYTQLTEIDLDVLKFQNVNIYSYKKLRSATKDFSRVNFLGQGGFGAVFKDYPQLRPSMSIVLQMLIGEKDVNKNIRKPNTTFDYVERP</sequence>
<evidence type="ECO:0000256" key="3">
    <source>
        <dbReference type="ARBA" id="ARBA00022777"/>
    </source>
</evidence>
<evidence type="ECO:0000256" key="2">
    <source>
        <dbReference type="ARBA" id="ARBA00022741"/>
    </source>
</evidence>
<dbReference type="Proteomes" id="UP000501690">
    <property type="component" value="Linkage Group LG3"/>
</dbReference>
<evidence type="ECO:0000256" key="1">
    <source>
        <dbReference type="ARBA" id="ARBA00022679"/>
    </source>
</evidence>
<keyword evidence="3" id="KW-0418">Kinase</keyword>
<dbReference type="SUPFAM" id="SSF56112">
    <property type="entry name" value="Protein kinase-like (PK-like)"/>
    <property type="match status" value="1"/>
</dbReference>
<evidence type="ECO:0008006" key="7">
    <source>
        <dbReference type="Google" id="ProtNLM"/>
    </source>
</evidence>
<dbReference type="GO" id="GO:0005524">
    <property type="term" value="F:ATP binding"/>
    <property type="evidence" value="ECO:0007669"/>
    <property type="project" value="UniProtKB-KW"/>
</dbReference>
<proteinExistence type="predicted"/>
<evidence type="ECO:0000313" key="6">
    <source>
        <dbReference type="Proteomes" id="UP000501690"/>
    </source>
</evidence>
<dbReference type="PANTHER" id="PTHR47973">
    <property type="entry name" value="CYSTEINE-RICH RECEPTOR-LIKE PROTEIN KINASE 3"/>
    <property type="match status" value="1"/>
</dbReference>
<keyword evidence="2" id="KW-0547">Nucleotide-binding</keyword>
<evidence type="ECO:0000313" key="5">
    <source>
        <dbReference type="EMBL" id="QCD86173.1"/>
    </source>
</evidence>
<organism evidence="5 6">
    <name type="scientific">Vigna unguiculata</name>
    <name type="common">Cowpea</name>
    <dbReference type="NCBI Taxonomy" id="3917"/>
    <lineage>
        <taxon>Eukaryota</taxon>
        <taxon>Viridiplantae</taxon>
        <taxon>Streptophyta</taxon>
        <taxon>Embryophyta</taxon>
        <taxon>Tracheophyta</taxon>
        <taxon>Spermatophyta</taxon>
        <taxon>Magnoliopsida</taxon>
        <taxon>eudicotyledons</taxon>
        <taxon>Gunneridae</taxon>
        <taxon>Pentapetalae</taxon>
        <taxon>rosids</taxon>
        <taxon>fabids</taxon>
        <taxon>Fabales</taxon>
        <taxon>Fabaceae</taxon>
        <taxon>Papilionoideae</taxon>
        <taxon>50 kb inversion clade</taxon>
        <taxon>NPAAA clade</taxon>
        <taxon>indigoferoid/millettioid clade</taxon>
        <taxon>Phaseoleae</taxon>
        <taxon>Vigna</taxon>
    </lineage>
</organism>
<dbReference type="InterPro" id="IPR052059">
    <property type="entry name" value="CR_Ser/Thr_kinase"/>
</dbReference>
<dbReference type="InterPro" id="IPR011009">
    <property type="entry name" value="Kinase-like_dom_sf"/>
</dbReference>
<evidence type="ECO:0000256" key="4">
    <source>
        <dbReference type="ARBA" id="ARBA00022840"/>
    </source>
</evidence>
<dbReference type="GO" id="GO:0016301">
    <property type="term" value="F:kinase activity"/>
    <property type="evidence" value="ECO:0007669"/>
    <property type="project" value="UniProtKB-KW"/>
</dbReference>
<keyword evidence="4" id="KW-0067">ATP-binding</keyword>
<dbReference type="Gene3D" id="3.30.200.20">
    <property type="entry name" value="Phosphorylase Kinase, domain 1"/>
    <property type="match status" value="1"/>
</dbReference>
<keyword evidence="6" id="KW-1185">Reference proteome</keyword>
<dbReference type="AlphaFoldDB" id="A0A4D6LCF3"/>
<accession>A0A4D6LCF3</accession>
<keyword evidence="1" id="KW-0808">Transferase</keyword>
<name>A0A4D6LCF3_VIGUN</name>
<reference evidence="5 6" key="1">
    <citation type="submission" date="2019-04" db="EMBL/GenBank/DDBJ databases">
        <title>An improved genome assembly and genetic linkage map for asparagus bean, Vigna unguiculata ssp. sesquipedialis.</title>
        <authorList>
            <person name="Xia Q."/>
            <person name="Zhang R."/>
            <person name="Dong Y."/>
        </authorList>
    </citation>
    <scope>NUCLEOTIDE SEQUENCE [LARGE SCALE GENOMIC DNA]</scope>
    <source>
        <tissue evidence="5">Leaf</tissue>
    </source>
</reference>
<protein>
    <recommendedName>
        <fullName evidence="7">Protein kinase domain-containing protein</fullName>
    </recommendedName>
</protein>
<dbReference type="EMBL" id="CP039347">
    <property type="protein sequence ID" value="QCD86173.1"/>
    <property type="molecule type" value="Genomic_DNA"/>
</dbReference>